<name>A0A8T0QA46_PANVG</name>
<reference evidence="2" key="1">
    <citation type="submission" date="2020-05" db="EMBL/GenBank/DDBJ databases">
        <title>WGS assembly of Panicum virgatum.</title>
        <authorList>
            <person name="Lovell J.T."/>
            <person name="Jenkins J."/>
            <person name="Shu S."/>
            <person name="Juenger T.E."/>
            <person name="Schmutz J."/>
        </authorList>
    </citation>
    <scope>NUCLEOTIDE SEQUENCE</scope>
    <source>
        <strain evidence="2">AP13</strain>
    </source>
</reference>
<proteinExistence type="predicted"/>
<sequence>MNWSGLECAEMDSYAKHIIYKWPPPRSPPPHPRSFGRFLQLATGEFPPPPLPRKVEGEGIDGVGRSPDQGSRGASLAVDVRGSATPYNPPTRCSLSAAAHRVGSGGAQAVERPSVRALSSDELSGRPIDPLRPSLKSQLFPRKRRADRCGMEELFQRQACLHALKQTG</sequence>
<evidence type="ECO:0000313" key="3">
    <source>
        <dbReference type="Proteomes" id="UP000823388"/>
    </source>
</evidence>
<keyword evidence="3" id="KW-1185">Reference proteome</keyword>
<accession>A0A8T0QA46</accession>
<evidence type="ECO:0000256" key="1">
    <source>
        <dbReference type="SAM" id="MobiDB-lite"/>
    </source>
</evidence>
<feature type="region of interest" description="Disordered" evidence="1">
    <location>
        <begin position="41"/>
        <end position="134"/>
    </location>
</feature>
<organism evidence="2 3">
    <name type="scientific">Panicum virgatum</name>
    <name type="common">Blackwell switchgrass</name>
    <dbReference type="NCBI Taxonomy" id="38727"/>
    <lineage>
        <taxon>Eukaryota</taxon>
        <taxon>Viridiplantae</taxon>
        <taxon>Streptophyta</taxon>
        <taxon>Embryophyta</taxon>
        <taxon>Tracheophyta</taxon>
        <taxon>Spermatophyta</taxon>
        <taxon>Magnoliopsida</taxon>
        <taxon>Liliopsida</taxon>
        <taxon>Poales</taxon>
        <taxon>Poaceae</taxon>
        <taxon>PACMAD clade</taxon>
        <taxon>Panicoideae</taxon>
        <taxon>Panicodae</taxon>
        <taxon>Paniceae</taxon>
        <taxon>Panicinae</taxon>
        <taxon>Panicum</taxon>
        <taxon>Panicum sect. Hiantes</taxon>
    </lineage>
</organism>
<gene>
    <name evidence="2" type="ORF">PVAP13_7KG103409</name>
</gene>
<dbReference type="AlphaFoldDB" id="A0A8T0QA46"/>
<evidence type="ECO:0000313" key="2">
    <source>
        <dbReference type="EMBL" id="KAG2570245.1"/>
    </source>
</evidence>
<comment type="caution">
    <text evidence="2">The sequence shown here is derived from an EMBL/GenBank/DDBJ whole genome shotgun (WGS) entry which is preliminary data.</text>
</comment>
<protein>
    <submittedName>
        <fullName evidence="2">Uncharacterized protein</fullName>
    </submittedName>
</protein>
<dbReference type="EMBL" id="CM029049">
    <property type="protein sequence ID" value="KAG2570245.1"/>
    <property type="molecule type" value="Genomic_DNA"/>
</dbReference>
<dbReference type="Proteomes" id="UP000823388">
    <property type="component" value="Chromosome 7K"/>
</dbReference>